<evidence type="ECO:0000256" key="1">
    <source>
        <dbReference type="ARBA" id="ARBA00007118"/>
    </source>
</evidence>
<comment type="caution">
    <text evidence="4">The sequence shown here is derived from an EMBL/GenBank/DDBJ whole genome shotgun (WGS) entry which is preliminary data.</text>
</comment>
<organism evidence="4 5">
    <name type="scientific">Paenibacillus thalictri</name>
    <dbReference type="NCBI Taxonomy" id="2527873"/>
    <lineage>
        <taxon>Bacteria</taxon>
        <taxon>Bacillati</taxon>
        <taxon>Bacillota</taxon>
        <taxon>Bacilli</taxon>
        <taxon>Bacillales</taxon>
        <taxon>Paenibacillaceae</taxon>
        <taxon>Paenibacillus</taxon>
    </lineage>
</organism>
<evidence type="ECO:0000259" key="3">
    <source>
        <dbReference type="Pfam" id="PF00881"/>
    </source>
</evidence>
<dbReference type="InterPro" id="IPR000415">
    <property type="entry name" value="Nitroreductase-like"/>
</dbReference>
<keyword evidence="2" id="KW-0560">Oxidoreductase</keyword>
<dbReference type="InterPro" id="IPR029479">
    <property type="entry name" value="Nitroreductase"/>
</dbReference>
<evidence type="ECO:0000313" key="5">
    <source>
        <dbReference type="Proteomes" id="UP000293142"/>
    </source>
</evidence>
<name>A0A4V2J4L9_9BACL</name>
<protein>
    <submittedName>
        <fullName evidence="4">Nitroreductase family protein</fullName>
    </submittedName>
</protein>
<dbReference type="CDD" id="cd02137">
    <property type="entry name" value="MhqN-like"/>
    <property type="match status" value="1"/>
</dbReference>
<dbReference type="EMBL" id="SIRE01000005">
    <property type="protein sequence ID" value="TBL80351.1"/>
    <property type="molecule type" value="Genomic_DNA"/>
</dbReference>
<dbReference type="OrthoDB" id="9782629at2"/>
<dbReference type="RefSeq" id="WP_131012766.1">
    <property type="nucleotide sequence ID" value="NZ_SIRE01000005.1"/>
</dbReference>
<evidence type="ECO:0000313" key="4">
    <source>
        <dbReference type="EMBL" id="TBL80351.1"/>
    </source>
</evidence>
<dbReference type="GO" id="GO:0016491">
    <property type="term" value="F:oxidoreductase activity"/>
    <property type="evidence" value="ECO:0007669"/>
    <property type="project" value="UniProtKB-KW"/>
</dbReference>
<dbReference type="SUPFAM" id="SSF55469">
    <property type="entry name" value="FMN-dependent nitroreductase-like"/>
    <property type="match status" value="1"/>
</dbReference>
<proteinExistence type="inferred from homology"/>
<gene>
    <name evidence="4" type="ORF">EYB31_08010</name>
</gene>
<evidence type="ECO:0000256" key="2">
    <source>
        <dbReference type="ARBA" id="ARBA00023002"/>
    </source>
</evidence>
<reference evidence="4 5" key="1">
    <citation type="submission" date="2019-02" db="EMBL/GenBank/DDBJ databases">
        <title>Paenibacillus sp. nov., isolated from surface-sterilized tissue of Thalictrum simplex L.</title>
        <authorList>
            <person name="Tuo L."/>
        </authorList>
    </citation>
    <scope>NUCLEOTIDE SEQUENCE [LARGE SCALE GENOMIC DNA]</scope>
    <source>
        <strain evidence="4 5">N2SHLJ1</strain>
    </source>
</reference>
<comment type="similarity">
    <text evidence="1">Belongs to the nitroreductase family.</text>
</comment>
<dbReference type="Pfam" id="PF00881">
    <property type="entry name" value="Nitroreductase"/>
    <property type="match status" value="1"/>
</dbReference>
<sequence>MLPTTATSTVAEAMTERHSVKKFEKGRQIPESTLTGLLQLAHTAPSSWNLQHWKFIVIEDQSVKDNVLPIAFHQSQVSDCSALIVVLADLEANLNAEEIYSDAVKQGLMSEEVKQTLKSQVNNAYERPNVGLIEGYKNSSFAAMQLMLAAKGYGLDSCPMGGFDQQKLVDTLHIPSRYAPSLLIAIGYASEPAYRSTRMELDKVIVRNAFW</sequence>
<feature type="domain" description="Nitroreductase" evidence="3">
    <location>
        <begin position="15"/>
        <end position="188"/>
    </location>
</feature>
<dbReference type="PANTHER" id="PTHR43673:SF10">
    <property type="entry name" value="NADH DEHYDROGENASE_NAD(P)H NITROREDUCTASE XCC3605-RELATED"/>
    <property type="match status" value="1"/>
</dbReference>
<accession>A0A4V2J4L9</accession>
<dbReference type="Gene3D" id="3.40.109.10">
    <property type="entry name" value="NADH Oxidase"/>
    <property type="match status" value="1"/>
</dbReference>
<dbReference type="Proteomes" id="UP000293142">
    <property type="component" value="Unassembled WGS sequence"/>
</dbReference>
<keyword evidence="5" id="KW-1185">Reference proteome</keyword>
<dbReference type="PANTHER" id="PTHR43673">
    <property type="entry name" value="NAD(P)H NITROREDUCTASE YDGI-RELATED"/>
    <property type="match status" value="1"/>
</dbReference>
<dbReference type="AlphaFoldDB" id="A0A4V2J4L9"/>